<dbReference type="PANTHER" id="PTHR46586:SF3">
    <property type="entry name" value="ANKYRIN REPEAT-CONTAINING PROTEIN"/>
    <property type="match status" value="1"/>
</dbReference>
<evidence type="ECO:0000313" key="3">
    <source>
        <dbReference type="Proteomes" id="UP000256970"/>
    </source>
</evidence>
<dbReference type="Proteomes" id="UP000256970">
    <property type="component" value="Unassembled WGS sequence"/>
</dbReference>
<reference evidence="2 3" key="1">
    <citation type="submission" date="2016-10" db="EMBL/GenBank/DDBJ databases">
        <authorList>
            <person name="Cai Z."/>
        </authorList>
    </citation>
    <scope>NUCLEOTIDE SEQUENCE [LARGE SCALE GENOMIC DNA]</scope>
</reference>
<dbReference type="PANTHER" id="PTHR46586">
    <property type="entry name" value="ANKYRIN REPEAT-CONTAINING PROTEIN"/>
    <property type="match status" value="1"/>
</dbReference>
<gene>
    <name evidence="2" type="ORF">BQ4739_LOCUS249</name>
</gene>
<feature type="compositionally biased region" description="Low complexity" evidence="1">
    <location>
        <begin position="1129"/>
        <end position="1167"/>
    </location>
</feature>
<feature type="region of interest" description="Disordered" evidence="1">
    <location>
        <begin position="985"/>
        <end position="1167"/>
    </location>
</feature>
<accession>A0A383V253</accession>
<name>A0A383V253_TETOB</name>
<evidence type="ECO:0000256" key="1">
    <source>
        <dbReference type="SAM" id="MobiDB-lite"/>
    </source>
</evidence>
<dbReference type="AlphaFoldDB" id="A0A383V253"/>
<protein>
    <submittedName>
        <fullName evidence="2">Uncharacterized protein</fullName>
    </submittedName>
</protein>
<feature type="region of interest" description="Disordered" evidence="1">
    <location>
        <begin position="958"/>
        <end position="977"/>
    </location>
</feature>
<feature type="compositionally biased region" description="Low complexity" evidence="1">
    <location>
        <begin position="1024"/>
        <end position="1045"/>
    </location>
</feature>
<sequence length="1167" mass="121591">MLTRLPDHLQLSIIALADSAESSNLVCKQLHGLLSSPDAILRLYLGRRSAKTAYKQLKPSSQSTSSTQLGVSSGAACRGKLQLVYSLLLWSRLRSWSRTQDGALRTLQLLCECISRVKLLPEQQQQELKAWQHTSRSSSTSDAAVASSVACGAALLHRLLPYAEHCLLPFCAGGGHVHLVSALLPLSSTAELCGSSILHYARTSAFFAAAAGGHSAVLSQLVAAGGLSWACQLPGDSLPSVALDLAAQGGHLAVLQLLREKVRIPSSSFLTAAADSGRADVVEWGLGLWMGQFNAVRRFGPGHIAQMHDALRVSCESGHLGAIRALLRYLHAVRCHDCCVLALSYTCATTNSAALRCVLGSPYLPQQLERGGPKLLEQLVMVAASCLRIAIRTHNTPSLQLLLDALQPDTTPAAPLAAVRPLLAPQMPSVFDQAASAGNALALQLLLTRLPEHCCCLGLSALEAALAEGHSAVAGTIRLLLLLRGPAEGFSPEALSVQHNAAVARAARHGGLKAAASRGDVAALQQLLGLAGGGGAEAEGAAGAGPDDNQQLLMLRLAAAGGHVEAVALLLAAFGGGQGGPRCEPCLRAVLRGAVHAGQVALLQALEAECPAALQAHLAQPDSLAEYLRAALLCGQVDTATWLLGVAGRQQQLDVVAGTLVSLLTTSRWELWNTGVGRTARDAAAALLKALAATTPPQAAPTPAPAAAPAADTAAPAAELAAAAAAAAGSGGSGHGEQQLLSPAVLMLLLQAAAGDPVMLFSVVDLAHSSWGASRQQQQQQQQQVLGPEEAAAPFSQQASLAAATVAAASTPHSTLRVTVSSPAAAAAAADPSTCGSGPATRGSSSASTFGSSSSYTTVASTTSTSSSTSFNALHGTRKRFAVSTPAVLRDACCCNDPDSSSKGPGSPEHTAGVGSWPTVMGCSKSDGGGLFDQQQQQDGSGWSDQRQWPAGDAVMEVDANSGSSSGNSSSTREELPGQQLLTQASVSSPVHPVHTPGKLAQVQQLQQRGPQASMQAQVPLHDQQTAQPSMQPQQQQQQQPQQEQRGGVRSLKQLTSKVEQLTVASPTTELEQQQQQQQQQGEASSPCLRRESQPPQGCRQRTPQPLRTALSVPLPAKTDSSSRQAPLHPYMQYYQQQAHQQQQRQRQQQQQQQQQQRPQEMQAAQS</sequence>
<proteinExistence type="predicted"/>
<dbReference type="EMBL" id="FNXT01000013">
    <property type="protein sequence ID" value="SZX59647.1"/>
    <property type="molecule type" value="Genomic_DNA"/>
</dbReference>
<feature type="compositionally biased region" description="Low complexity" evidence="1">
    <location>
        <begin position="961"/>
        <end position="971"/>
    </location>
</feature>
<dbReference type="InterPro" id="IPR036770">
    <property type="entry name" value="Ankyrin_rpt-contain_sf"/>
</dbReference>
<feature type="compositionally biased region" description="Low complexity" evidence="1">
    <location>
        <begin position="932"/>
        <end position="948"/>
    </location>
</feature>
<feature type="compositionally biased region" description="Low complexity" evidence="1">
    <location>
        <begin position="898"/>
        <end position="908"/>
    </location>
</feature>
<dbReference type="Gene3D" id="1.25.40.20">
    <property type="entry name" value="Ankyrin repeat-containing domain"/>
    <property type="match status" value="1"/>
</dbReference>
<dbReference type="STRING" id="3088.A0A383V253"/>
<keyword evidence="3" id="KW-1185">Reference proteome</keyword>
<evidence type="ECO:0000313" key="2">
    <source>
        <dbReference type="EMBL" id="SZX59647.1"/>
    </source>
</evidence>
<feature type="region of interest" description="Disordered" evidence="1">
    <location>
        <begin position="898"/>
        <end position="948"/>
    </location>
</feature>
<feature type="region of interest" description="Disordered" evidence="1">
    <location>
        <begin position="829"/>
        <end position="872"/>
    </location>
</feature>
<feature type="compositionally biased region" description="Polar residues" evidence="1">
    <location>
        <begin position="1094"/>
        <end position="1106"/>
    </location>
</feature>
<feature type="compositionally biased region" description="Low complexity" evidence="1">
    <location>
        <begin position="844"/>
        <end position="870"/>
    </location>
</feature>
<organism evidence="2 3">
    <name type="scientific">Tetradesmus obliquus</name>
    <name type="common">Green alga</name>
    <name type="synonym">Acutodesmus obliquus</name>
    <dbReference type="NCBI Taxonomy" id="3088"/>
    <lineage>
        <taxon>Eukaryota</taxon>
        <taxon>Viridiplantae</taxon>
        <taxon>Chlorophyta</taxon>
        <taxon>core chlorophytes</taxon>
        <taxon>Chlorophyceae</taxon>
        <taxon>CS clade</taxon>
        <taxon>Sphaeropleales</taxon>
        <taxon>Scenedesmaceae</taxon>
        <taxon>Tetradesmus</taxon>
    </lineage>
</organism>
<feature type="compositionally biased region" description="Polar residues" evidence="1">
    <location>
        <begin position="1053"/>
        <end position="1072"/>
    </location>
</feature>
<feature type="compositionally biased region" description="Polar residues" evidence="1">
    <location>
        <begin position="1002"/>
        <end position="1017"/>
    </location>
</feature>
<dbReference type="InterPro" id="IPR052050">
    <property type="entry name" value="SecEffector_AnkRepeat"/>
</dbReference>